<evidence type="ECO:0000256" key="7">
    <source>
        <dbReference type="PIRSR" id="PIRSR602481-1"/>
    </source>
</evidence>
<dbReference type="GO" id="GO:0045892">
    <property type="term" value="P:negative regulation of DNA-templated transcription"/>
    <property type="evidence" value="ECO:0007669"/>
    <property type="project" value="TreeGrafter"/>
</dbReference>
<proteinExistence type="inferred from homology"/>
<reference evidence="8 9" key="1">
    <citation type="submission" date="2020-05" db="EMBL/GenBank/DDBJ databases">
        <title>MicrobeNet Type strains.</title>
        <authorList>
            <person name="Nicholson A.C."/>
        </authorList>
    </citation>
    <scope>NUCLEOTIDE SEQUENCE [LARGE SCALE GENOMIC DNA]</scope>
    <source>
        <strain evidence="8 9">JCM 14547</strain>
    </source>
</reference>
<feature type="binding site" evidence="7">
    <location>
        <position position="148"/>
    </location>
    <ligand>
        <name>Zn(2+)</name>
        <dbReference type="ChEBI" id="CHEBI:29105"/>
    </ligand>
</feature>
<feature type="binding site" evidence="7">
    <location>
        <position position="111"/>
    </location>
    <ligand>
        <name>Zn(2+)</name>
        <dbReference type="ChEBI" id="CHEBI:29105"/>
    </ligand>
</feature>
<gene>
    <name evidence="8" type="ORF">HLB09_04725</name>
</gene>
<dbReference type="EMBL" id="JABEMA010000039">
    <property type="protein sequence ID" value="NNH22403.1"/>
    <property type="molecule type" value="Genomic_DNA"/>
</dbReference>
<dbReference type="RefSeq" id="WP_171202251.1">
    <property type="nucleotide sequence ID" value="NZ_BAAANP010000012.1"/>
</dbReference>
<keyword evidence="2" id="KW-0678">Repressor</keyword>
<evidence type="ECO:0000256" key="2">
    <source>
        <dbReference type="ARBA" id="ARBA00022491"/>
    </source>
</evidence>
<feature type="binding site" evidence="7">
    <location>
        <position position="108"/>
    </location>
    <ligand>
        <name>Zn(2+)</name>
        <dbReference type="ChEBI" id="CHEBI:29105"/>
    </ligand>
</feature>
<keyword evidence="7" id="KW-0479">Metal-binding</keyword>
<dbReference type="GO" id="GO:1900376">
    <property type="term" value="P:regulation of secondary metabolite biosynthetic process"/>
    <property type="evidence" value="ECO:0007669"/>
    <property type="project" value="TreeGrafter"/>
</dbReference>
<comment type="cofactor">
    <cofactor evidence="7">
        <name>Zn(2+)</name>
        <dbReference type="ChEBI" id="CHEBI:29105"/>
    </cofactor>
    <text evidence="7">Binds 1 zinc ion per subunit.</text>
</comment>
<organism evidence="8 9">
    <name type="scientific">Pseudokineococcus marinus</name>
    <dbReference type="NCBI Taxonomy" id="351215"/>
    <lineage>
        <taxon>Bacteria</taxon>
        <taxon>Bacillati</taxon>
        <taxon>Actinomycetota</taxon>
        <taxon>Actinomycetes</taxon>
        <taxon>Kineosporiales</taxon>
        <taxon>Kineosporiaceae</taxon>
        <taxon>Pseudokineococcus</taxon>
    </lineage>
</organism>
<evidence type="ECO:0000313" key="9">
    <source>
        <dbReference type="Proteomes" id="UP000555552"/>
    </source>
</evidence>
<dbReference type="GO" id="GO:0008270">
    <property type="term" value="F:zinc ion binding"/>
    <property type="evidence" value="ECO:0007669"/>
    <property type="project" value="TreeGrafter"/>
</dbReference>
<dbReference type="InterPro" id="IPR036390">
    <property type="entry name" value="WH_DNA-bd_sf"/>
</dbReference>
<dbReference type="AlphaFoldDB" id="A0A849BM44"/>
<sequence length="155" mass="16165">MSGQGQRDAVAHERARGALDLVRGRGGRVTTARRAVVTVLAGTDAHLSADDVAARVEETAPGVHRATVYRTLESLAALGVVEHVHLDRGPVVHHLAAGPGRTHLHARCQRCGRVEDVPADLLDDAGARLAREAGFALDPGHVALSGTCRACASPT</sequence>
<dbReference type="GO" id="GO:0000976">
    <property type="term" value="F:transcription cis-regulatory region binding"/>
    <property type="evidence" value="ECO:0007669"/>
    <property type="project" value="TreeGrafter"/>
</dbReference>
<dbReference type="Gene3D" id="1.10.10.10">
    <property type="entry name" value="Winged helix-like DNA-binding domain superfamily/Winged helix DNA-binding domain"/>
    <property type="match status" value="1"/>
</dbReference>
<keyword evidence="6" id="KW-0804">Transcription</keyword>
<dbReference type="Gene3D" id="3.30.1490.190">
    <property type="match status" value="1"/>
</dbReference>
<evidence type="ECO:0000256" key="6">
    <source>
        <dbReference type="ARBA" id="ARBA00023163"/>
    </source>
</evidence>
<dbReference type="Pfam" id="PF01475">
    <property type="entry name" value="FUR"/>
    <property type="match status" value="1"/>
</dbReference>
<evidence type="ECO:0000256" key="4">
    <source>
        <dbReference type="ARBA" id="ARBA00023015"/>
    </source>
</evidence>
<evidence type="ECO:0000256" key="1">
    <source>
        <dbReference type="ARBA" id="ARBA00007957"/>
    </source>
</evidence>
<comment type="caution">
    <text evidence="8">The sequence shown here is derived from an EMBL/GenBank/DDBJ whole genome shotgun (WGS) entry which is preliminary data.</text>
</comment>
<dbReference type="Proteomes" id="UP000555552">
    <property type="component" value="Unassembled WGS sequence"/>
</dbReference>
<evidence type="ECO:0000256" key="3">
    <source>
        <dbReference type="ARBA" id="ARBA00022833"/>
    </source>
</evidence>
<dbReference type="InterPro" id="IPR002481">
    <property type="entry name" value="FUR"/>
</dbReference>
<evidence type="ECO:0000256" key="5">
    <source>
        <dbReference type="ARBA" id="ARBA00023125"/>
    </source>
</evidence>
<keyword evidence="4" id="KW-0805">Transcription regulation</keyword>
<dbReference type="InterPro" id="IPR043135">
    <property type="entry name" value="Fur_C"/>
</dbReference>
<protein>
    <submittedName>
        <fullName evidence="8">Transcriptional repressor</fullName>
    </submittedName>
</protein>
<dbReference type="SUPFAM" id="SSF46785">
    <property type="entry name" value="Winged helix' DNA-binding domain"/>
    <property type="match status" value="1"/>
</dbReference>
<dbReference type="GO" id="GO:0003700">
    <property type="term" value="F:DNA-binding transcription factor activity"/>
    <property type="evidence" value="ECO:0007669"/>
    <property type="project" value="InterPro"/>
</dbReference>
<keyword evidence="9" id="KW-1185">Reference proteome</keyword>
<dbReference type="PANTHER" id="PTHR33202:SF7">
    <property type="entry name" value="FERRIC UPTAKE REGULATION PROTEIN"/>
    <property type="match status" value="1"/>
</dbReference>
<feature type="binding site" evidence="7">
    <location>
        <position position="151"/>
    </location>
    <ligand>
        <name>Zn(2+)</name>
        <dbReference type="ChEBI" id="CHEBI:29105"/>
    </ligand>
</feature>
<keyword evidence="3 7" id="KW-0862">Zinc</keyword>
<dbReference type="InterPro" id="IPR036388">
    <property type="entry name" value="WH-like_DNA-bd_sf"/>
</dbReference>
<evidence type="ECO:0000313" key="8">
    <source>
        <dbReference type="EMBL" id="NNH22403.1"/>
    </source>
</evidence>
<name>A0A849BM44_9ACTN</name>
<keyword evidence="5" id="KW-0238">DNA-binding</keyword>
<dbReference type="CDD" id="cd07153">
    <property type="entry name" value="Fur_like"/>
    <property type="match status" value="1"/>
</dbReference>
<comment type="similarity">
    <text evidence="1">Belongs to the Fur family.</text>
</comment>
<accession>A0A849BM44</accession>
<dbReference type="PANTHER" id="PTHR33202">
    <property type="entry name" value="ZINC UPTAKE REGULATION PROTEIN"/>
    <property type="match status" value="1"/>
</dbReference>